<evidence type="ECO:0000313" key="1">
    <source>
        <dbReference type="EMBL" id="KKK71628.1"/>
    </source>
</evidence>
<dbReference type="AlphaFoldDB" id="A0A0F8XRN7"/>
<dbReference type="EMBL" id="LAZR01057648">
    <property type="protein sequence ID" value="KKK71628.1"/>
    <property type="molecule type" value="Genomic_DNA"/>
</dbReference>
<reference evidence="1" key="1">
    <citation type="journal article" date="2015" name="Nature">
        <title>Complex archaea that bridge the gap between prokaryotes and eukaryotes.</title>
        <authorList>
            <person name="Spang A."/>
            <person name="Saw J.H."/>
            <person name="Jorgensen S.L."/>
            <person name="Zaremba-Niedzwiedzka K."/>
            <person name="Martijn J."/>
            <person name="Lind A.E."/>
            <person name="van Eijk R."/>
            <person name="Schleper C."/>
            <person name="Guy L."/>
            <person name="Ettema T.J."/>
        </authorList>
    </citation>
    <scope>NUCLEOTIDE SEQUENCE</scope>
</reference>
<comment type="caution">
    <text evidence="1">The sequence shown here is derived from an EMBL/GenBank/DDBJ whole genome shotgun (WGS) entry which is preliminary data.</text>
</comment>
<proteinExistence type="predicted"/>
<organism evidence="1">
    <name type="scientific">marine sediment metagenome</name>
    <dbReference type="NCBI Taxonomy" id="412755"/>
    <lineage>
        <taxon>unclassified sequences</taxon>
        <taxon>metagenomes</taxon>
        <taxon>ecological metagenomes</taxon>
    </lineage>
</organism>
<gene>
    <name evidence="1" type="ORF">LCGC14_2911980</name>
</gene>
<sequence length="48" mass="5736">MGDKKNKLTTVAVYKSDLKELDKMMDKNELYREQIHNLIIKEKKRLGK</sequence>
<protein>
    <submittedName>
        <fullName evidence="1">Uncharacterized protein</fullName>
    </submittedName>
</protein>
<name>A0A0F8XRN7_9ZZZZ</name>
<accession>A0A0F8XRN7</accession>